<reference evidence="1 2" key="1">
    <citation type="submission" date="2024-08" db="EMBL/GenBank/DDBJ databases">
        <title>The draft genome of Apodemus speciosus.</title>
        <authorList>
            <person name="Nabeshima K."/>
            <person name="Suzuki S."/>
            <person name="Onuma M."/>
        </authorList>
    </citation>
    <scope>NUCLEOTIDE SEQUENCE [LARGE SCALE GENOMIC DNA]</scope>
    <source>
        <strain evidence="1">IB14-021</strain>
    </source>
</reference>
<comment type="caution">
    <text evidence="1">The sequence shown here is derived from an EMBL/GenBank/DDBJ whole genome shotgun (WGS) entry which is preliminary data.</text>
</comment>
<protein>
    <submittedName>
        <fullName evidence="1">Receptor-type tyrosine-protein phosphatase R</fullName>
    </submittedName>
</protein>
<proteinExistence type="predicted"/>
<evidence type="ECO:0000313" key="2">
    <source>
        <dbReference type="Proteomes" id="UP001623349"/>
    </source>
</evidence>
<dbReference type="EMBL" id="BAAFST010000010">
    <property type="protein sequence ID" value="GAB1295577.1"/>
    <property type="molecule type" value="Genomic_DNA"/>
</dbReference>
<name>A0ABQ0F8H2_APOSI</name>
<evidence type="ECO:0000313" key="1">
    <source>
        <dbReference type="EMBL" id="GAB1295577.1"/>
    </source>
</evidence>
<accession>A0ABQ0F8H2</accession>
<keyword evidence="2" id="KW-1185">Reference proteome</keyword>
<dbReference type="Proteomes" id="UP001623349">
    <property type="component" value="Unassembled WGS sequence"/>
</dbReference>
<keyword evidence="1" id="KW-0675">Receptor</keyword>
<gene>
    <name evidence="1" type="ORF">APTSU1_001081100</name>
</gene>
<sequence>MRCFSGNNDHFLAIRQKKSWKPVFIYDHSQDIKKSLDIAQEAYKHSYHSPSEVQISKRRQIINSAFPRPAYDPSLNLLAASGQDLEIENLPIPAANVIVVESSKEDLEHTLKRLNAKLQGCGCDVTTVDHSCDDVTAVDHSCDDVTTVDHSCDVTTMDHSCDDVTTVGHSCDVATMDHVCTCLF</sequence>
<organism evidence="1 2">
    <name type="scientific">Apodemus speciosus</name>
    <name type="common">Large Japanese field mouse</name>
    <dbReference type="NCBI Taxonomy" id="105296"/>
    <lineage>
        <taxon>Eukaryota</taxon>
        <taxon>Metazoa</taxon>
        <taxon>Chordata</taxon>
        <taxon>Craniata</taxon>
        <taxon>Vertebrata</taxon>
        <taxon>Euteleostomi</taxon>
        <taxon>Mammalia</taxon>
        <taxon>Eutheria</taxon>
        <taxon>Euarchontoglires</taxon>
        <taxon>Glires</taxon>
        <taxon>Rodentia</taxon>
        <taxon>Myomorpha</taxon>
        <taxon>Muroidea</taxon>
        <taxon>Muridae</taxon>
        <taxon>Murinae</taxon>
        <taxon>Apodemus</taxon>
    </lineage>
</organism>